<feature type="binding site" evidence="3">
    <location>
        <position position="143"/>
    </location>
    <ligand>
        <name>substrate</name>
    </ligand>
</feature>
<feature type="domain" description="SMP-30/Gluconolactonase/LRE-like region" evidence="4">
    <location>
        <begin position="31"/>
        <end position="286"/>
    </location>
</feature>
<dbReference type="OrthoDB" id="241638at2"/>
<feature type="active site" description="Proton donor/acceptor" evidence="2">
    <location>
        <position position="231"/>
    </location>
</feature>
<feature type="binding site" evidence="3">
    <location>
        <position position="33"/>
    </location>
    <ligand>
        <name>a divalent metal cation</name>
        <dbReference type="ChEBI" id="CHEBI:60240"/>
    </ligand>
</feature>
<dbReference type="PANTHER" id="PTHR47572:SF4">
    <property type="entry name" value="LACTONASE DRP35"/>
    <property type="match status" value="1"/>
</dbReference>
<comment type="caution">
    <text evidence="5">The sequence shown here is derived from an EMBL/GenBank/DDBJ whole genome shotgun (WGS) entry which is preliminary data.</text>
</comment>
<evidence type="ECO:0000256" key="3">
    <source>
        <dbReference type="PIRSR" id="PIRSR605511-2"/>
    </source>
</evidence>
<keyword evidence="3" id="KW-0479">Metal-binding</keyword>
<dbReference type="InterPro" id="IPR011042">
    <property type="entry name" value="6-blade_b-propeller_TolB-like"/>
</dbReference>
<evidence type="ECO:0000313" key="5">
    <source>
        <dbReference type="EMBL" id="TQV83675.1"/>
    </source>
</evidence>
<organism evidence="5 6">
    <name type="scientific">Denitrobaculum tricleocarpae</name>
    <dbReference type="NCBI Taxonomy" id="2591009"/>
    <lineage>
        <taxon>Bacteria</taxon>
        <taxon>Pseudomonadati</taxon>
        <taxon>Pseudomonadota</taxon>
        <taxon>Alphaproteobacteria</taxon>
        <taxon>Rhodospirillales</taxon>
        <taxon>Rhodospirillaceae</taxon>
        <taxon>Denitrobaculum</taxon>
    </lineage>
</organism>
<feature type="binding site" evidence="3">
    <location>
        <position position="231"/>
    </location>
    <ligand>
        <name>a divalent metal cation</name>
        <dbReference type="ChEBI" id="CHEBI:60240"/>
    </ligand>
</feature>
<dbReference type="Pfam" id="PF08450">
    <property type="entry name" value="SGL"/>
    <property type="match status" value="1"/>
</dbReference>
<proteinExistence type="predicted"/>
<gene>
    <name evidence="5" type="ORF">FKG95_03545</name>
</gene>
<dbReference type="PANTHER" id="PTHR47572">
    <property type="entry name" value="LIPOPROTEIN-RELATED"/>
    <property type="match status" value="1"/>
</dbReference>
<dbReference type="GO" id="GO:0046872">
    <property type="term" value="F:metal ion binding"/>
    <property type="evidence" value="ECO:0007669"/>
    <property type="project" value="UniProtKB-KW"/>
</dbReference>
<evidence type="ECO:0000256" key="2">
    <source>
        <dbReference type="PIRSR" id="PIRSR605511-1"/>
    </source>
</evidence>
<dbReference type="EMBL" id="VHSH01000001">
    <property type="protein sequence ID" value="TQV83675.1"/>
    <property type="molecule type" value="Genomic_DNA"/>
</dbReference>
<comment type="cofactor">
    <cofactor evidence="3">
        <name>Zn(2+)</name>
        <dbReference type="ChEBI" id="CHEBI:29105"/>
    </cofactor>
    <text evidence="3">Binds 1 divalent metal cation per subunit.</text>
</comment>
<dbReference type="PRINTS" id="PR01790">
    <property type="entry name" value="SMP30FAMILY"/>
</dbReference>
<dbReference type="InterPro" id="IPR005511">
    <property type="entry name" value="SMP-30"/>
</dbReference>
<dbReference type="GO" id="GO:0016787">
    <property type="term" value="F:hydrolase activity"/>
    <property type="evidence" value="ECO:0007669"/>
    <property type="project" value="UniProtKB-KW"/>
</dbReference>
<dbReference type="Proteomes" id="UP000315252">
    <property type="component" value="Unassembled WGS sequence"/>
</dbReference>
<keyword evidence="3" id="KW-0862">Zinc</keyword>
<feature type="binding site" evidence="3">
    <location>
        <position position="177"/>
    </location>
    <ligand>
        <name>a divalent metal cation</name>
        <dbReference type="ChEBI" id="CHEBI:60240"/>
    </ligand>
</feature>
<dbReference type="RefSeq" id="WP_142894911.1">
    <property type="nucleotide sequence ID" value="NZ_ML660052.1"/>
</dbReference>
<feature type="binding site" evidence="3">
    <location>
        <position position="119"/>
    </location>
    <ligand>
        <name>substrate</name>
    </ligand>
</feature>
<dbReference type="SUPFAM" id="SSF63829">
    <property type="entry name" value="Calcium-dependent phosphotriesterase"/>
    <property type="match status" value="1"/>
</dbReference>
<keyword evidence="1" id="KW-0378">Hydrolase</keyword>
<keyword evidence="6" id="KW-1185">Reference proteome</keyword>
<name>A0A545U2G9_9PROT</name>
<sequence length="300" mass="32936">MTGEIIVHDEAFRFLVNPAAGLKRLCSGMLWAEGPVYFPQGDYLLWSDIPNNRMLQWIEGLGMRVYRSDSRNSNGNTRDREGRLVTCEHLSRSVTRTEPDGSTTVLAESYDGKRLNSPNDVVVKSDGSIWFTDPSYGILSDYEGKQAPQEQEGCFVFRLDSTTDELTLVADDFVKPNGLAFSPDESLLYVSDTGLSHQADGPHHIRVFDVVDGVTLRNGRVFAQIEKGVPDGFRLDRQGNLWSSTGGGVQCFSPAGRLLGEILIDEAVANVTFGGPKNNRLFITATTSLYAIYVAVSGAV</sequence>
<accession>A0A545U2G9</accession>
<evidence type="ECO:0000313" key="6">
    <source>
        <dbReference type="Proteomes" id="UP000315252"/>
    </source>
</evidence>
<reference evidence="5 6" key="1">
    <citation type="submission" date="2019-06" db="EMBL/GenBank/DDBJ databases">
        <title>Whole genome sequence for Rhodospirillaceae sp. R148.</title>
        <authorList>
            <person name="Wang G."/>
        </authorList>
    </citation>
    <scope>NUCLEOTIDE SEQUENCE [LARGE SCALE GENOMIC DNA]</scope>
    <source>
        <strain evidence="5 6">R148</strain>
    </source>
</reference>
<dbReference type="Gene3D" id="2.120.10.30">
    <property type="entry name" value="TolB, C-terminal domain"/>
    <property type="match status" value="1"/>
</dbReference>
<dbReference type="InterPro" id="IPR013658">
    <property type="entry name" value="SGL"/>
</dbReference>
<evidence type="ECO:0000259" key="4">
    <source>
        <dbReference type="Pfam" id="PF08450"/>
    </source>
</evidence>
<dbReference type="AlphaFoldDB" id="A0A545U2G9"/>
<protein>
    <submittedName>
        <fullName evidence="5">SMP-30/gluconolactonase/LRE family protein</fullName>
    </submittedName>
</protein>
<dbReference type="InterPro" id="IPR051262">
    <property type="entry name" value="SMP-30/CGR1_Lactonase"/>
</dbReference>
<evidence type="ECO:0000256" key="1">
    <source>
        <dbReference type="ARBA" id="ARBA00022801"/>
    </source>
</evidence>